<dbReference type="HOGENOM" id="CLU_1259633_0_0_9"/>
<name>N9XXU4_9CLOT</name>
<dbReference type="SUPFAM" id="SSF51306">
    <property type="entry name" value="LexA/Signal peptidase"/>
    <property type="match status" value="1"/>
</dbReference>
<dbReference type="SUPFAM" id="SSF47413">
    <property type="entry name" value="lambda repressor-like DNA-binding domains"/>
    <property type="match status" value="1"/>
</dbReference>
<dbReference type="PANTHER" id="PTHR46558:SF3">
    <property type="entry name" value="TRANSCRIPTIONAL REGULATOR"/>
    <property type="match status" value="1"/>
</dbReference>
<dbReference type="Pfam" id="PF00717">
    <property type="entry name" value="Peptidase_S24"/>
    <property type="match status" value="1"/>
</dbReference>
<dbReference type="Proteomes" id="UP000013097">
    <property type="component" value="Unassembled WGS sequence"/>
</dbReference>
<dbReference type="InterPro" id="IPR010982">
    <property type="entry name" value="Lambda_DNA-bd_dom_sf"/>
</dbReference>
<evidence type="ECO:0000313" key="3">
    <source>
        <dbReference type="EMBL" id="ENZ00442.1"/>
    </source>
</evidence>
<organism evidence="3 4">
    <name type="scientific">Clostridium thermobutyricum</name>
    <dbReference type="NCBI Taxonomy" id="29372"/>
    <lineage>
        <taxon>Bacteria</taxon>
        <taxon>Bacillati</taxon>
        <taxon>Bacillota</taxon>
        <taxon>Clostridia</taxon>
        <taxon>Eubacteriales</taxon>
        <taxon>Clostridiaceae</taxon>
        <taxon>Clostridium</taxon>
    </lineage>
</organism>
<evidence type="ECO:0000259" key="2">
    <source>
        <dbReference type="PROSITE" id="PS50943"/>
    </source>
</evidence>
<proteinExistence type="predicted"/>
<reference evidence="3 4" key="1">
    <citation type="submission" date="2013-01" db="EMBL/GenBank/DDBJ databases">
        <title>The Genome Sequence of Clostridium colicanis 209318.</title>
        <authorList>
            <consortium name="The Broad Institute Genome Sequencing Platform"/>
            <person name="Earl A."/>
            <person name="Ward D."/>
            <person name="Feldgarden M."/>
            <person name="Gevers D."/>
            <person name="Courvalin P."/>
            <person name="Lambert T."/>
            <person name="Walker B."/>
            <person name="Young S.K."/>
            <person name="Zeng Q."/>
            <person name="Gargeya S."/>
            <person name="Fitzgerald M."/>
            <person name="Haas B."/>
            <person name="Abouelleil A."/>
            <person name="Alvarado L."/>
            <person name="Arachchi H.M."/>
            <person name="Berlin A.M."/>
            <person name="Chapman S.B."/>
            <person name="Dewar J."/>
            <person name="Goldberg J."/>
            <person name="Griggs A."/>
            <person name="Gujja S."/>
            <person name="Hansen M."/>
            <person name="Howarth C."/>
            <person name="Imamovic A."/>
            <person name="Larimer J."/>
            <person name="McCowan C."/>
            <person name="Murphy C."/>
            <person name="Neiman D."/>
            <person name="Pearson M."/>
            <person name="Priest M."/>
            <person name="Roberts A."/>
            <person name="Saif S."/>
            <person name="Shea T."/>
            <person name="Sisk P."/>
            <person name="Sykes S."/>
            <person name="Wortman J."/>
            <person name="Nusbaum C."/>
            <person name="Birren B."/>
        </authorList>
    </citation>
    <scope>NUCLEOTIDE SEQUENCE [LARGE SCALE GENOMIC DNA]</scope>
    <source>
        <strain evidence="3 4">209318</strain>
    </source>
</reference>
<dbReference type="InterPro" id="IPR001387">
    <property type="entry name" value="Cro/C1-type_HTH"/>
</dbReference>
<dbReference type="EMBL" id="AGYT01000014">
    <property type="protein sequence ID" value="ENZ00442.1"/>
    <property type="molecule type" value="Genomic_DNA"/>
</dbReference>
<comment type="caution">
    <text evidence="3">The sequence shown here is derived from an EMBL/GenBank/DDBJ whole genome shotgun (WGS) entry which is preliminary data.</text>
</comment>
<dbReference type="CDD" id="cd00093">
    <property type="entry name" value="HTH_XRE"/>
    <property type="match status" value="1"/>
</dbReference>
<keyword evidence="1" id="KW-0238">DNA-binding</keyword>
<dbReference type="eggNOG" id="COG1813">
    <property type="taxonomic scope" value="Bacteria"/>
</dbReference>
<dbReference type="InterPro" id="IPR015927">
    <property type="entry name" value="Peptidase_S24_S26A/B/C"/>
</dbReference>
<dbReference type="PATRIC" id="fig|999411.4.peg.2550"/>
<protein>
    <recommendedName>
        <fullName evidence="2">HTH cro/C1-type domain-containing protein</fullName>
    </recommendedName>
</protein>
<dbReference type="Pfam" id="PF01381">
    <property type="entry name" value="HTH_3"/>
    <property type="match status" value="1"/>
</dbReference>
<dbReference type="PANTHER" id="PTHR46558">
    <property type="entry name" value="TRACRIPTIONAL REGULATORY PROTEIN-RELATED-RELATED"/>
    <property type="match status" value="1"/>
</dbReference>
<dbReference type="SMART" id="SM00530">
    <property type="entry name" value="HTH_XRE"/>
    <property type="match status" value="1"/>
</dbReference>
<gene>
    <name evidence="3" type="ORF">HMPREF1092_02609</name>
</gene>
<dbReference type="AlphaFoldDB" id="N9XXU4"/>
<evidence type="ECO:0000256" key="1">
    <source>
        <dbReference type="ARBA" id="ARBA00023125"/>
    </source>
</evidence>
<evidence type="ECO:0000313" key="4">
    <source>
        <dbReference type="Proteomes" id="UP000013097"/>
    </source>
</evidence>
<dbReference type="GO" id="GO:0003677">
    <property type="term" value="F:DNA binding"/>
    <property type="evidence" value="ECO:0007669"/>
    <property type="project" value="UniProtKB-KW"/>
</dbReference>
<accession>N9XXU4</accession>
<feature type="domain" description="HTH cro/C1-type" evidence="2">
    <location>
        <begin position="8"/>
        <end position="62"/>
    </location>
</feature>
<sequence length="224" mass="25589">MSRVGERIKEARLKSNMTQKALAKKLGVAEKYINEVELGRKVAQESFIDRAAKILKADLNDISMVVTDKDLMDERKAASNFKPQKTKIEKNDVWENAFSSVLRNVPIYDYNLKNVLGHKELPIHSNKVEGYPQDKVLYIKIQDDEMSGFRMLEGDLVFAHLVSELNSNGFFLVNHKGENKIREIKRLDNSKVLLMSNRGGLMTETVEVKNLQVIAKLDKIEINL</sequence>
<keyword evidence="4" id="KW-1185">Reference proteome</keyword>
<dbReference type="Gene3D" id="1.10.260.40">
    <property type="entry name" value="lambda repressor-like DNA-binding domains"/>
    <property type="match status" value="1"/>
</dbReference>
<dbReference type="Gene3D" id="2.10.109.10">
    <property type="entry name" value="Umud Fragment, subunit A"/>
    <property type="match status" value="1"/>
</dbReference>
<dbReference type="PROSITE" id="PS50943">
    <property type="entry name" value="HTH_CROC1"/>
    <property type="match status" value="1"/>
</dbReference>
<dbReference type="InterPro" id="IPR036286">
    <property type="entry name" value="LexA/Signal_pep-like_sf"/>
</dbReference>
<dbReference type="RefSeq" id="WP_002599069.1">
    <property type="nucleotide sequence ID" value="NZ_KB850956.1"/>
</dbReference>